<keyword evidence="2" id="KW-0238">DNA-binding</keyword>
<dbReference type="Gene3D" id="1.20.120.530">
    <property type="entry name" value="GntR ligand-binding domain-like"/>
    <property type="match status" value="1"/>
</dbReference>
<accession>M9RCB0</accession>
<evidence type="ECO:0000313" key="6">
    <source>
        <dbReference type="Proteomes" id="UP000005307"/>
    </source>
</evidence>
<protein>
    <submittedName>
        <fullName evidence="5">Transcriptional regulator</fullName>
    </submittedName>
</protein>
<dbReference type="KEGG" id="oat:OAN307_63p00300"/>
<sequence>MLIVDKKLNMTNKRHMKMKAKLIGIGRATLSEEARVEIERMITDGELKGGEKLNELGLSNLMGVSRGTVREAIRSLGGSGLVDLVANRGAFVHEITLAEVQNLYDLRGAIFALACGDAARHFGEGAQPTLADDLSRNIDEMTAANDTKEISHYYTLNIEFHDLLLTAANNPKAKTIYDSLKREMHLFRRQGLSIATNIALSLEEHRAIADAVTAGDEEAARDAANEHIRRGFGRYMATATRD</sequence>
<name>M9RCB0_9RHOB</name>
<dbReference type="Gene3D" id="1.10.10.10">
    <property type="entry name" value="Winged helix-like DNA-binding domain superfamily/Winged helix DNA-binding domain"/>
    <property type="match status" value="1"/>
</dbReference>
<evidence type="ECO:0000256" key="2">
    <source>
        <dbReference type="ARBA" id="ARBA00023125"/>
    </source>
</evidence>
<keyword evidence="3" id="KW-0804">Transcription</keyword>
<dbReference type="SMART" id="SM00895">
    <property type="entry name" value="FCD"/>
    <property type="match status" value="1"/>
</dbReference>
<dbReference type="PANTHER" id="PTHR43537:SF24">
    <property type="entry name" value="GLUCONATE OPERON TRANSCRIPTIONAL REPRESSOR"/>
    <property type="match status" value="1"/>
</dbReference>
<evidence type="ECO:0000256" key="3">
    <source>
        <dbReference type="ARBA" id="ARBA00023163"/>
    </source>
</evidence>
<dbReference type="InterPro" id="IPR011711">
    <property type="entry name" value="GntR_C"/>
</dbReference>
<dbReference type="EMBL" id="CP003741">
    <property type="protein sequence ID" value="AGI70249.1"/>
    <property type="molecule type" value="Genomic_DNA"/>
</dbReference>
<dbReference type="Proteomes" id="UP000005307">
    <property type="component" value="Plasmid pOA307_63"/>
</dbReference>
<keyword evidence="6" id="KW-1185">Reference proteome</keyword>
<dbReference type="SUPFAM" id="SSF48008">
    <property type="entry name" value="GntR ligand-binding domain-like"/>
    <property type="match status" value="1"/>
</dbReference>
<evidence type="ECO:0000259" key="4">
    <source>
        <dbReference type="PROSITE" id="PS50949"/>
    </source>
</evidence>
<dbReference type="InterPro" id="IPR036388">
    <property type="entry name" value="WH-like_DNA-bd_sf"/>
</dbReference>
<dbReference type="InterPro" id="IPR008920">
    <property type="entry name" value="TF_FadR/GntR_C"/>
</dbReference>
<dbReference type="InterPro" id="IPR000524">
    <property type="entry name" value="Tscrpt_reg_HTH_GntR"/>
</dbReference>
<gene>
    <name evidence="5" type="ORF">OAN307_63p00300</name>
</gene>
<dbReference type="Pfam" id="PF07729">
    <property type="entry name" value="FCD"/>
    <property type="match status" value="1"/>
</dbReference>
<dbReference type="InterPro" id="IPR036390">
    <property type="entry name" value="WH_DNA-bd_sf"/>
</dbReference>
<evidence type="ECO:0000313" key="5">
    <source>
        <dbReference type="EMBL" id="AGI70249.1"/>
    </source>
</evidence>
<dbReference type="eggNOG" id="COG1802">
    <property type="taxonomic scope" value="Bacteria"/>
</dbReference>
<geneLocation type="plasmid" evidence="5 6">
    <name>pOA307_63</name>
</geneLocation>
<dbReference type="SMART" id="SM00345">
    <property type="entry name" value="HTH_GNTR"/>
    <property type="match status" value="1"/>
</dbReference>
<dbReference type="CDD" id="cd07377">
    <property type="entry name" value="WHTH_GntR"/>
    <property type="match status" value="1"/>
</dbReference>
<proteinExistence type="predicted"/>
<dbReference type="OrthoDB" id="7620579at2"/>
<reference evidence="5 6" key="1">
    <citation type="journal article" date="2013" name="PLoS ONE">
        <title>Poles Apart: Arctic and Antarctic Octadecabacter strains Share High Genome Plasticity and a New Type of Xanthorhodopsin.</title>
        <authorList>
            <person name="Vollmers J."/>
            <person name="Voget S."/>
            <person name="Dietrich S."/>
            <person name="Gollnow K."/>
            <person name="Smits M."/>
            <person name="Meyer K."/>
            <person name="Brinkhoff T."/>
            <person name="Simon M."/>
            <person name="Daniel R."/>
        </authorList>
    </citation>
    <scope>NUCLEOTIDE SEQUENCE [LARGE SCALE GENOMIC DNA]</scope>
    <source>
        <strain evidence="5 6">307</strain>
        <plasmid evidence="5">pOA307_63</plasmid>
    </source>
</reference>
<keyword evidence="5" id="KW-0614">Plasmid</keyword>
<evidence type="ECO:0000256" key="1">
    <source>
        <dbReference type="ARBA" id="ARBA00023015"/>
    </source>
</evidence>
<dbReference type="GO" id="GO:0003677">
    <property type="term" value="F:DNA binding"/>
    <property type="evidence" value="ECO:0007669"/>
    <property type="project" value="UniProtKB-KW"/>
</dbReference>
<dbReference type="GO" id="GO:0003700">
    <property type="term" value="F:DNA-binding transcription factor activity"/>
    <property type="evidence" value="ECO:0007669"/>
    <property type="project" value="InterPro"/>
</dbReference>
<dbReference type="SUPFAM" id="SSF46785">
    <property type="entry name" value="Winged helix' DNA-binding domain"/>
    <property type="match status" value="1"/>
</dbReference>
<feature type="domain" description="HTH gntR-type" evidence="4">
    <location>
        <begin position="28"/>
        <end position="95"/>
    </location>
</feature>
<dbReference type="HOGENOM" id="CLU_017584_5_1_5"/>
<keyword evidence="1" id="KW-0805">Transcription regulation</keyword>
<dbReference type="AlphaFoldDB" id="M9RCB0"/>
<organism evidence="5 6">
    <name type="scientific">Octadecabacter antarcticus 307</name>
    <dbReference type="NCBI Taxonomy" id="391626"/>
    <lineage>
        <taxon>Bacteria</taxon>
        <taxon>Pseudomonadati</taxon>
        <taxon>Pseudomonadota</taxon>
        <taxon>Alphaproteobacteria</taxon>
        <taxon>Rhodobacterales</taxon>
        <taxon>Roseobacteraceae</taxon>
        <taxon>Octadecabacter</taxon>
    </lineage>
</organism>
<dbReference type="PROSITE" id="PS50949">
    <property type="entry name" value="HTH_GNTR"/>
    <property type="match status" value="1"/>
</dbReference>
<dbReference type="Pfam" id="PF00392">
    <property type="entry name" value="GntR"/>
    <property type="match status" value="1"/>
</dbReference>
<dbReference type="PANTHER" id="PTHR43537">
    <property type="entry name" value="TRANSCRIPTIONAL REGULATOR, GNTR FAMILY"/>
    <property type="match status" value="1"/>
</dbReference>